<name>S8EPL1_FOMSC</name>
<dbReference type="HOGENOM" id="CLU_019942_1_1_1"/>
<evidence type="ECO:0000256" key="2">
    <source>
        <dbReference type="ARBA" id="ARBA00022679"/>
    </source>
</evidence>
<dbReference type="OrthoDB" id="1933379at2759"/>
<protein>
    <recommendedName>
        <fullName evidence="3">Succinyl-CoA:3-ketoacid-coenzyme A transferase</fullName>
        <ecNumber evidence="3">2.8.3.5</ecNumber>
    </recommendedName>
</protein>
<dbReference type="Pfam" id="PF01144">
    <property type="entry name" value="CoA_trans"/>
    <property type="match status" value="2"/>
</dbReference>
<dbReference type="PANTHER" id="PTHR13707">
    <property type="entry name" value="KETOACID-COENZYME A TRANSFERASE"/>
    <property type="match status" value="1"/>
</dbReference>
<dbReference type="PIRSF" id="PIRSF000858">
    <property type="entry name" value="SCOT-t"/>
    <property type="match status" value="1"/>
</dbReference>
<feature type="active site" description="5-glutamyl coenzyme A thioester intermediate" evidence="4">
    <location>
        <position position="354"/>
    </location>
</feature>
<comment type="catalytic activity">
    <reaction evidence="3">
        <text>a 3-oxo acid + succinyl-CoA = a 3-oxoacyl-CoA + succinate</text>
        <dbReference type="Rhea" id="RHEA:24564"/>
        <dbReference type="ChEBI" id="CHEBI:30031"/>
        <dbReference type="ChEBI" id="CHEBI:35973"/>
        <dbReference type="ChEBI" id="CHEBI:57292"/>
        <dbReference type="ChEBI" id="CHEBI:90726"/>
        <dbReference type="EC" id="2.8.3.5"/>
    </reaction>
</comment>
<keyword evidence="6" id="KW-1185">Reference proteome</keyword>
<dbReference type="SUPFAM" id="SSF100950">
    <property type="entry name" value="NagB/RpiA/CoA transferase-like"/>
    <property type="match status" value="2"/>
</dbReference>
<dbReference type="eggNOG" id="KOG3822">
    <property type="taxonomic scope" value="Eukaryota"/>
</dbReference>
<dbReference type="InParanoid" id="S8EPL1"/>
<organism evidence="5 6">
    <name type="scientific">Fomitopsis schrenkii</name>
    <name type="common">Brown rot fungus</name>
    <dbReference type="NCBI Taxonomy" id="2126942"/>
    <lineage>
        <taxon>Eukaryota</taxon>
        <taxon>Fungi</taxon>
        <taxon>Dikarya</taxon>
        <taxon>Basidiomycota</taxon>
        <taxon>Agaricomycotina</taxon>
        <taxon>Agaricomycetes</taxon>
        <taxon>Polyporales</taxon>
        <taxon>Fomitopsis</taxon>
    </lineage>
</organism>
<dbReference type="SMART" id="SM00882">
    <property type="entry name" value="CoA_trans"/>
    <property type="match status" value="2"/>
</dbReference>
<gene>
    <name evidence="5" type="ORF">FOMPIDRAFT_158854</name>
</gene>
<dbReference type="STRING" id="743788.S8EPL1"/>
<evidence type="ECO:0000313" key="6">
    <source>
        <dbReference type="Proteomes" id="UP000015241"/>
    </source>
</evidence>
<dbReference type="Gene3D" id="3.40.1080.10">
    <property type="entry name" value="Glutaconate Coenzyme A-transferase"/>
    <property type="match status" value="2"/>
</dbReference>
<sequence length="527" mass="56217">MWALKSSRPAVRNLRCNAHPILIAARVRFYSVVQDAPIPKKTKVWSSVEEAVKDVKSGDIVLCGGFGLCGIPETLIEALSRRQDVKNITAVSNNAGAKDLGLVRLVHSGQLDKLMISYLGGNKFLEQKYLKGEVGIELVPQGTLVARLKAHASGYPAVLTPTGAYTAVERGEIPIRYNPGGMDAGVAVPGSKKEAMEFSGRRYVVEPALAGDVAFVHAWKADEVGNLVFRYTANNYNAVMARNAKLTIVEAEEIVPVGSLSPNAIHIPGVYVDRIVKATEPKAIEVLALRQEGEAASKDEGASGDKAAHDWRHKIAKRAAQEIGDGFYVNLGVGVPTLVPEHLAPEVTVWVESENGILGMGPYPSKDEVDADIINAGKETTTLLPGASCFDSIESFDMIRGGHMDVTCLGAMQVSQAGDIANFMIPGKLVKGIGGAMDLVSNPDKTKVIALTQHCAKDGTPKVVKECSLPITGARAVSMIITDLAVFDVDRKAGELTLIDIAEGITVDELKAKTGADFKVSPNLKTF</sequence>
<dbReference type="UniPathway" id="UPA00929">
    <property type="reaction ID" value="UER00894"/>
</dbReference>
<dbReference type="InterPro" id="IPR004165">
    <property type="entry name" value="CoA_trans_fam_I"/>
</dbReference>
<evidence type="ECO:0000256" key="4">
    <source>
        <dbReference type="PIRSR" id="PIRSR000858-1"/>
    </source>
</evidence>
<dbReference type="GO" id="GO:0008260">
    <property type="term" value="F:succinyl-CoA:3-oxo-acid CoA-transferase activity"/>
    <property type="evidence" value="ECO:0007669"/>
    <property type="project" value="UniProtKB-EC"/>
</dbReference>
<proteinExistence type="inferred from homology"/>
<comment type="similarity">
    <text evidence="1 3">Belongs to the 3-oxoacid CoA-transferase family.</text>
</comment>
<keyword evidence="3" id="KW-0496">Mitochondrion</keyword>
<evidence type="ECO:0000313" key="5">
    <source>
        <dbReference type="EMBL" id="EPT06068.1"/>
    </source>
</evidence>
<dbReference type="EC" id="2.8.3.5" evidence="3"/>
<comment type="function">
    <text evidence="3">Key enzyme for ketone body catabolism. Transfers the CoA moiety from succinate to acetoacetate. Formation of the enzyme-CoA intermediate proceeds via an unstable anhydride species formed between the carboxylate groups of the enzyme and substrate.</text>
</comment>
<dbReference type="InterPro" id="IPR037171">
    <property type="entry name" value="NagB/RpiA_transferase-like"/>
</dbReference>
<dbReference type="InterPro" id="IPR014388">
    <property type="entry name" value="3-oxoacid_CoA-transferase"/>
</dbReference>
<dbReference type="PANTHER" id="PTHR13707:SF60">
    <property type="entry name" value="ACETATE COA-TRANSFERASE SUBUNIT ALPHA"/>
    <property type="match status" value="1"/>
</dbReference>
<keyword evidence="2 3" id="KW-0808">Transferase</keyword>
<accession>S8EPL1</accession>
<dbReference type="InterPro" id="IPR012791">
    <property type="entry name" value="3-oxoacid_CoA-transf_B"/>
</dbReference>
<comment type="pathway">
    <text evidence="3">Ketone metabolism; succinyl-CoA degradation; acetoacetyl-CoA from succinyl-CoA: step 1/1.</text>
</comment>
<reference evidence="5 6" key="1">
    <citation type="journal article" date="2012" name="Science">
        <title>The Paleozoic origin of enzymatic lignin decomposition reconstructed from 31 fungal genomes.</title>
        <authorList>
            <person name="Floudas D."/>
            <person name="Binder M."/>
            <person name="Riley R."/>
            <person name="Barry K."/>
            <person name="Blanchette R.A."/>
            <person name="Henrissat B."/>
            <person name="Martinez A.T."/>
            <person name="Otillar R."/>
            <person name="Spatafora J.W."/>
            <person name="Yadav J.S."/>
            <person name="Aerts A."/>
            <person name="Benoit I."/>
            <person name="Boyd A."/>
            <person name="Carlson A."/>
            <person name="Copeland A."/>
            <person name="Coutinho P.M."/>
            <person name="de Vries R.P."/>
            <person name="Ferreira P."/>
            <person name="Findley K."/>
            <person name="Foster B."/>
            <person name="Gaskell J."/>
            <person name="Glotzer D."/>
            <person name="Gorecki P."/>
            <person name="Heitman J."/>
            <person name="Hesse C."/>
            <person name="Hori C."/>
            <person name="Igarashi K."/>
            <person name="Jurgens J.A."/>
            <person name="Kallen N."/>
            <person name="Kersten P."/>
            <person name="Kohler A."/>
            <person name="Kuees U."/>
            <person name="Kumar T.K.A."/>
            <person name="Kuo A."/>
            <person name="LaButti K."/>
            <person name="Larrondo L.F."/>
            <person name="Lindquist E."/>
            <person name="Ling A."/>
            <person name="Lombard V."/>
            <person name="Lucas S."/>
            <person name="Lundell T."/>
            <person name="Martin R."/>
            <person name="McLaughlin D.J."/>
            <person name="Morgenstern I."/>
            <person name="Morin E."/>
            <person name="Murat C."/>
            <person name="Nagy L.G."/>
            <person name="Nolan M."/>
            <person name="Ohm R.A."/>
            <person name="Patyshakuliyeva A."/>
            <person name="Rokas A."/>
            <person name="Ruiz-Duenas F.J."/>
            <person name="Sabat G."/>
            <person name="Salamov A."/>
            <person name="Samejima M."/>
            <person name="Schmutz J."/>
            <person name="Slot J.C."/>
            <person name="St John F."/>
            <person name="Stenlid J."/>
            <person name="Sun H."/>
            <person name="Sun S."/>
            <person name="Syed K."/>
            <person name="Tsang A."/>
            <person name="Wiebenga A."/>
            <person name="Young D."/>
            <person name="Pisabarro A."/>
            <person name="Eastwood D.C."/>
            <person name="Martin F."/>
            <person name="Cullen D."/>
            <person name="Grigoriev I.V."/>
            <person name="Hibbett D.S."/>
        </authorList>
    </citation>
    <scope>NUCLEOTIDE SEQUENCE</scope>
    <source>
        <strain evidence="6">FP-58527</strain>
    </source>
</reference>
<evidence type="ECO:0000256" key="3">
    <source>
        <dbReference type="PIRNR" id="PIRNR000858"/>
    </source>
</evidence>
<evidence type="ECO:0000256" key="1">
    <source>
        <dbReference type="ARBA" id="ARBA00007154"/>
    </source>
</evidence>
<dbReference type="AlphaFoldDB" id="S8EPL1"/>
<dbReference type="GO" id="GO:0046952">
    <property type="term" value="P:ketone body catabolic process"/>
    <property type="evidence" value="ECO:0007669"/>
    <property type="project" value="InterPro"/>
</dbReference>
<dbReference type="EMBL" id="KE504122">
    <property type="protein sequence ID" value="EPT06068.1"/>
    <property type="molecule type" value="Genomic_DNA"/>
</dbReference>
<dbReference type="Proteomes" id="UP000015241">
    <property type="component" value="Unassembled WGS sequence"/>
</dbReference>
<dbReference type="NCBIfam" id="TIGR02428">
    <property type="entry name" value="pcaJ_scoB_fam"/>
    <property type="match status" value="1"/>
</dbReference>